<dbReference type="PANTHER" id="PTHR31845:SF34">
    <property type="entry name" value="TRANSCRIPTIONAL ACTIVATOR OF PROTEASES PRTT"/>
    <property type="match status" value="1"/>
</dbReference>
<evidence type="ECO:0000256" key="4">
    <source>
        <dbReference type="ARBA" id="ARBA00023015"/>
    </source>
</evidence>
<feature type="region of interest" description="Disordered" evidence="8">
    <location>
        <begin position="455"/>
        <end position="475"/>
    </location>
</feature>
<dbReference type="EMBL" id="JAQIZZ010000008">
    <property type="protein sequence ID" value="KAJ5525422.1"/>
    <property type="molecule type" value="Genomic_DNA"/>
</dbReference>
<keyword evidence="7" id="KW-0539">Nucleus</keyword>
<keyword evidence="4" id="KW-0805">Transcription regulation</keyword>
<sequence length="503" mass="56121">MDNSMIITIGVLCAVEDSLADIRASLSAQPVSLNISRPETAQSSADRTARDAPMSLIQEIRENITLHRQPLQIQDLLEDVIINGIVSEKTAFTLLKGFSKLSSRWLFLSAELTNLRAKSPLLFGTCILAGLHITPSLHGSSTHHALYRHVHGLLGRSQFVSAVSPETIQAMLICSMWDLRPTRDHDHGNSWLLSGTAAMQVMITTSFGQLLQTSSIQEQTRAREILRTWNLICLCQLQFSVGSGRPPVIAGQYFDQCAKVLEFPSYNSRDELVLAGVYLYRTLWELVSSNAIQKEIPAWPEIDQLCKSQEHIYNLDSSEPLRFAYSCAYLILARRTLQHIHESQPGHSSNTRIRPEADNALPFIRFAIHHSNQILVLFLSMSDLTTCIHPAYENLLCSFAMVTLAEFVSHVINIGEVIGLMERAISHIQRGGKAEPVSRWSLNVIKQHISGSELDSLTDGADSTETFPPPTADNTKSWVDSDWNVNIEQEFPSLEDMFFGNAV</sequence>
<dbReference type="PANTHER" id="PTHR31845">
    <property type="entry name" value="FINGER DOMAIN PROTEIN, PUTATIVE-RELATED"/>
    <property type="match status" value="1"/>
</dbReference>
<comment type="subcellular location">
    <subcellularLocation>
        <location evidence="1">Nucleus</location>
    </subcellularLocation>
</comment>
<dbReference type="AlphaFoldDB" id="A0AAD6CNQ5"/>
<protein>
    <recommendedName>
        <fullName evidence="11">Transcription factor domain-containing protein</fullName>
    </recommendedName>
</protein>
<name>A0AAD6CNQ5_9EURO</name>
<keyword evidence="2" id="KW-0479">Metal-binding</keyword>
<keyword evidence="10" id="KW-1185">Reference proteome</keyword>
<dbReference type="GO" id="GO:0000981">
    <property type="term" value="F:DNA-binding transcription factor activity, RNA polymerase II-specific"/>
    <property type="evidence" value="ECO:0007669"/>
    <property type="project" value="TreeGrafter"/>
</dbReference>
<dbReference type="InterPro" id="IPR051089">
    <property type="entry name" value="prtT"/>
</dbReference>
<evidence type="ECO:0000256" key="8">
    <source>
        <dbReference type="SAM" id="MobiDB-lite"/>
    </source>
</evidence>
<evidence type="ECO:0008006" key="11">
    <source>
        <dbReference type="Google" id="ProtNLM"/>
    </source>
</evidence>
<evidence type="ECO:0000313" key="9">
    <source>
        <dbReference type="EMBL" id="KAJ5525422.1"/>
    </source>
</evidence>
<evidence type="ECO:0000256" key="5">
    <source>
        <dbReference type="ARBA" id="ARBA00023125"/>
    </source>
</evidence>
<organism evidence="9 10">
    <name type="scientific">Penicillium frequentans</name>
    <dbReference type="NCBI Taxonomy" id="3151616"/>
    <lineage>
        <taxon>Eukaryota</taxon>
        <taxon>Fungi</taxon>
        <taxon>Dikarya</taxon>
        <taxon>Ascomycota</taxon>
        <taxon>Pezizomycotina</taxon>
        <taxon>Eurotiomycetes</taxon>
        <taxon>Eurotiomycetidae</taxon>
        <taxon>Eurotiales</taxon>
        <taxon>Aspergillaceae</taxon>
        <taxon>Penicillium</taxon>
    </lineage>
</organism>
<keyword evidence="5" id="KW-0238">DNA-binding</keyword>
<keyword evidence="3" id="KW-0862">Zinc</keyword>
<gene>
    <name evidence="9" type="ORF">N7494_012072</name>
</gene>
<evidence type="ECO:0000256" key="2">
    <source>
        <dbReference type="ARBA" id="ARBA00022723"/>
    </source>
</evidence>
<dbReference type="Proteomes" id="UP001220324">
    <property type="component" value="Unassembled WGS sequence"/>
</dbReference>
<evidence type="ECO:0000256" key="6">
    <source>
        <dbReference type="ARBA" id="ARBA00023163"/>
    </source>
</evidence>
<evidence type="ECO:0000256" key="3">
    <source>
        <dbReference type="ARBA" id="ARBA00022833"/>
    </source>
</evidence>
<dbReference type="GO" id="GO:0005634">
    <property type="term" value="C:nucleus"/>
    <property type="evidence" value="ECO:0007669"/>
    <property type="project" value="UniProtKB-SubCell"/>
</dbReference>
<accession>A0AAD6CNQ5</accession>
<keyword evidence="6" id="KW-0804">Transcription</keyword>
<evidence type="ECO:0000256" key="7">
    <source>
        <dbReference type="ARBA" id="ARBA00023242"/>
    </source>
</evidence>
<dbReference type="GO" id="GO:0000976">
    <property type="term" value="F:transcription cis-regulatory region binding"/>
    <property type="evidence" value="ECO:0007669"/>
    <property type="project" value="TreeGrafter"/>
</dbReference>
<reference evidence="9 10" key="1">
    <citation type="journal article" date="2023" name="IMA Fungus">
        <title>Comparative genomic study of the Penicillium genus elucidates a diverse pangenome and 15 lateral gene transfer events.</title>
        <authorList>
            <person name="Petersen C."/>
            <person name="Sorensen T."/>
            <person name="Nielsen M.R."/>
            <person name="Sondergaard T.E."/>
            <person name="Sorensen J.L."/>
            <person name="Fitzpatrick D.A."/>
            <person name="Frisvad J.C."/>
            <person name="Nielsen K.L."/>
        </authorList>
    </citation>
    <scope>NUCLEOTIDE SEQUENCE [LARGE SCALE GENOMIC DNA]</scope>
    <source>
        <strain evidence="9 10">IBT 35679</strain>
    </source>
</reference>
<evidence type="ECO:0000256" key="1">
    <source>
        <dbReference type="ARBA" id="ARBA00004123"/>
    </source>
</evidence>
<dbReference type="GO" id="GO:0046872">
    <property type="term" value="F:metal ion binding"/>
    <property type="evidence" value="ECO:0007669"/>
    <property type="project" value="UniProtKB-KW"/>
</dbReference>
<proteinExistence type="predicted"/>
<comment type="caution">
    <text evidence="9">The sequence shown here is derived from an EMBL/GenBank/DDBJ whole genome shotgun (WGS) entry which is preliminary data.</text>
</comment>
<dbReference type="CDD" id="cd12148">
    <property type="entry name" value="fungal_TF_MHR"/>
    <property type="match status" value="1"/>
</dbReference>
<evidence type="ECO:0000313" key="10">
    <source>
        <dbReference type="Proteomes" id="UP001220324"/>
    </source>
</evidence>